<dbReference type="RefSeq" id="WP_075058047.1">
    <property type="nucleotide sequence ID" value="NZ_CP012357.1"/>
</dbReference>
<dbReference type="EMBL" id="CP012357">
    <property type="protein sequence ID" value="AKX33952.1"/>
    <property type="molecule type" value="Genomic_DNA"/>
</dbReference>
<dbReference type="PATRIC" id="fig|216942.3.peg.300"/>
<dbReference type="Proteomes" id="UP000067476">
    <property type="component" value="Chromosome"/>
</dbReference>
<keyword evidence="1" id="KW-0808">Transferase</keyword>
<keyword evidence="1" id="KW-0489">Methyltransferase</keyword>
<dbReference type="PANTHER" id="PTHR38451:SF1">
    <property type="entry name" value="TRNA (ADENINE(22)-N(1))-METHYLTRANSFERASE"/>
    <property type="match status" value="1"/>
</dbReference>
<name>A0A0K1W1I3_9MOLU</name>
<dbReference type="InterPro" id="IPR006901">
    <property type="entry name" value="TrmK"/>
</dbReference>
<proteinExistence type="predicted"/>
<dbReference type="InterPro" id="IPR029063">
    <property type="entry name" value="SAM-dependent_MTases_sf"/>
</dbReference>
<dbReference type="STRING" id="216942.SLITO_v1c02970"/>
<evidence type="ECO:0000313" key="2">
    <source>
        <dbReference type="Proteomes" id="UP000067476"/>
    </source>
</evidence>
<evidence type="ECO:0000313" key="1">
    <source>
        <dbReference type="EMBL" id="AKX33952.1"/>
    </source>
</evidence>
<keyword evidence="2" id="KW-1185">Reference proteome</keyword>
<gene>
    <name evidence="1" type="primary">trmK</name>
    <name evidence="1" type="ORF">SLITO_v1c02970</name>
</gene>
<accession>A0A0K1W1I3</accession>
<dbReference type="GO" id="GO:0160105">
    <property type="term" value="F:tRNA (adenine(22)-N1)-methyltransferase activity"/>
    <property type="evidence" value="ECO:0007669"/>
    <property type="project" value="InterPro"/>
</dbReference>
<dbReference type="PIRSF" id="PIRSF018637">
    <property type="entry name" value="TrmK"/>
    <property type="match status" value="1"/>
</dbReference>
<organism evidence="1 2">
    <name type="scientific">Spiroplasma litorale</name>
    <dbReference type="NCBI Taxonomy" id="216942"/>
    <lineage>
        <taxon>Bacteria</taxon>
        <taxon>Bacillati</taxon>
        <taxon>Mycoplasmatota</taxon>
        <taxon>Mollicutes</taxon>
        <taxon>Entomoplasmatales</taxon>
        <taxon>Spiroplasmataceae</taxon>
        <taxon>Spiroplasma</taxon>
    </lineage>
</organism>
<sequence length="234" mass="27181">MSFLTPRLFALAKLINEDDIVADIGTDHAYLPIYLAKDRKAKKIYATDISEGPLNTAINNIRSFGVENIIETKLADGIEWTKNNKFVINTCIISGVGSNTMLNILSNDNKNIDSYIFCTNTSLEKIREWSKNKKYFIESETLVEDNEIIYEIIKVNKFAGKRVKNKKDQYFGPWLRRENNKMFINKLILEDEKLRNIINQIPKEDKKLKQLIKYKKLINSTLKRGIKLNDKNKN</sequence>
<dbReference type="PANTHER" id="PTHR38451">
    <property type="entry name" value="TRNA (ADENINE(22)-N(1))-METHYLTRANSFERASE"/>
    <property type="match status" value="1"/>
</dbReference>
<dbReference type="Pfam" id="PF04816">
    <property type="entry name" value="TrmK"/>
    <property type="match status" value="1"/>
</dbReference>
<dbReference type="SUPFAM" id="SSF53335">
    <property type="entry name" value="S-adenosyl-L-methionine-dependent methyltransferases"/>
    <property type="match status" value="1"/>
</dbReference>
<dbReference type="GO" id="GO:0032259">
    <property type="term" value="P:methylation"/>
    <property type="evidence" value="ECO:0007669"/>
    <property type="project" value="UniProtKB-KW"/>
</dbReference>
<reference evidence="1 2" key="1">
    <citation type="journal article" date="2015" name="Genome Announc.">
        <title>Complete Genome Sequence of Spiroplasma litorale TN-1T (DSM 21781), a Bacterium Isolated from a Green-Eyed Horsefly (Tabanus nigrovittatus).</title>
        <authorList>
            <person name="Lo W.S."/>
            <person name="Lai Y.C."/>
            <person name="Lien Y.W."/>
            <person name="Wang T.H."/>
            <person name="Kuo C.H."/>
        </authorList>
    </citation>
    <scope>NUCLEOTIDE SEQUENCE [LARGE SCALE GENOMIC DNA]</scope>
    <source>
        <strain evidence="1 2">TN-1</strain>
    </source>
</reference>
<dbReference type="Gene3D" id="3.40.50.150">
    <property type="entry name" value="Vaccinia Virus protein VP39"/>
    <property type="match status" value="1"/>
</dbReference>
<protein>
    <submittedName>
        <fullName evidence="1">tRNA: m1A22 methyltransferase</fullName>
    </submittedName>
</protein>
<dbReference type="KEGG" id="sll:SLITO_v1c02970"/>
<dbReference type="OrthoDB" id="5881184at2"/>
<dbReference type="AlphaFoldDB" id="A0A0K1W1I3"/>
<dbReference type="Gene3D" id="1.10.287.1890">
    <property type="match status" value="1"/>
</dbReference>